<dbReference type="EMBL" id="MU275841">
    <property type="protein sequence ID" value="KAI0053246.1"/>
    <property type="molecule type" value="Genomic_DNA"/>
</dbReference>
<reference evidence="1" key="2">
    <citation type="journal article" date="2022" name="New Phytol.">
        <title>Evolutionary transition to the ectomycorrhizal habit in the genomes of a hyperdiverse lineage of mushroom-forming fungi.</title>
        <authorList>
            <person name="Looney B."/>
            <person name="Miyauchi S."/>
            <person name="Morin E."/>
            <person name="Drula E."/>
            <person name="Courty P.E."/>
            <person name="Kohler A."/>
            <person name="Kuo A."/>
            <person name="LaButti K."/>
            <person name="Pangilinan J."/>
            <person name="Lipzen A."/>
            <person name="Riley R."/>
            <person name="Andreopoulos W."/>
            <person name="He G."/>
            <person name="Johnson J."/>
            <person name="Nolan M."/>
            <person name="Tritt A."/>
            <person name="Barry K.W."/>
            <person name="Grigoriev I.V."/>
            <person name="Nagy L.G."/>
            <person name="Hibbett D."/>
            <person name="Henrissat B."/>
            <person name="Matheny P.B."/>
            <person name="Labbe J."/>
            <person name="Martin F.M."/>
        </authorList>
    </citation>
    <scope>NUCLEOTIDE SEQUENCE</scope>
    <source>
        <strain evidence="1">FP105234-sp</strain>
    </source>
</reference>
<gene>
    <name evidence="1" type="ORF">FA95DRAFT_944727</name>
</gene>
<keyword evidence="2" id="KW-1185">Reference proteome</keyword>
<comment type="caution">
    <text evidence="1">The sequence shown here is derived from an EMBL/GenBank/DDBJ whole genome shotgun (WGS) entry which is preliminary data.</text>
</comment>
<reference evidence="1" key="1">
    <citation type="submission" date="2021-02" db="EMBL/GenBank/DDBJ databases">
        <authorList>
            <consortium name="DOE Joint Genome Institute"/>
            <person name="Ahrendt S."/>
            <person name="Looney B.P."/>
            <person name="Miyauchi S."/>
            <person name="Morin E."/>
            <person name="Drula E."/>
            <person name="Courty P.E."/>
            <person name="Chicoki N."/>
            <person name="Fauchery L."/>
            <person name="Kohler A."/>
            <person name="Kuo A."/>
            <person name="Labutti K."/>
            <person name="Pangilinan J."/>
            <person name="Lipzen A."/>
            <person name="Riley R."/>
            <person name="Andreopoulos W."/>
            <person name="He G."/>
            <person name="Johnson J."/>
            <person name="Barry K.W."/>
            <person name="Grigoriev I.V."/>
            <person name="Nagy L."/>
            <person name="Hibbett D."/>
            <person name="Henrissat B."/>
            <person name="Matheny P.B."/>
            <person name="Labbe J."/>
            <person name="Martin F."/>
        </authorList>
    </citation>
    <scope>NUCLEOTIDE SEQUENCE</scope>
    <source>
        <strain evidence="1">FP105234-sp</strain>
    </source>
</reference>
<evidence type="ECO:0000313" key="1">
    <source>
        <dbReference type="EMBL" id="KAI0053246.1"/>
    </source>
</evidence>
<protein>
    <submittedName>
        <fullName evidence="1">Uncharacterized protein</fullName>
    </submittedName>
</protein>
<dbReference type="Proteomes" id="UP000814033">
    <property type="component" value="Unassembled WGS sequence"/>
</dbReference>
<accession>A0ACB8SBG7</accession>
<organism evidence="1 2">
    <name type="scientific">Auriscalpium vulgare</name>
    <dbReference type="NCBI Taxonomy" id="40419"/>
    <lineage>
        <taxon>Eukaryota</taxon>
        <taxon>Fungi</taxon>
        <taxon>Dikarya</taxon>
        <taxon>Basidiomycota</taxon>
        <taxon>Agaricomycotina</taxon>
        <taxon>Agaricomycetes</taxon>
        <taxon>Russulales</taxon>
        <taxon>Auriscalpiaceae</taxon>
        <taxon>Auriscalpium</taxon>
    </lineage>
</organism>
<evidence type="ECO:0000313" key="2">
    <source>
        <dbReference type="Proteomes" id="UP000814033"/>
    </source>
</evidence>
<sequence length="195" mass="21898">MILHSHSSSRPLLLFLFLFLVGCVKVAGIIWVYQAVRLRPASAGRSYVGDDFPQWWDIGKPDPVRVVVDDTRHYLLDGAAADNEWAALAPGDGIIHLGEQRQPFSIAMFHQLRCLNILRQDLALSYETGEKAPESDLSRHCLNYLRQTVLCAGDVHVDPLLWDTVLGPKTDVYACRNFGAIYDAVEENQLPPRKT</sequence>
<proteinExistence type="predicted"/>
<name>A0ACB8SBG7_9AGAM</name>